<organism evidence="11">
    <name type="scientific">uncultured marine thaumarchaeote KM3_18_D11</name>
    <dbReference type="NCBI Taxonomy" id="1456075"/>
    <lineage>
        <taxon>Archaea</taxon>
        <taxon>Nitrososphaerota</taxon>
        <taxon>environmental samples</taxon>
    </lineage>
</organism>
<keyword evidence="4 9" id="KW-1003">Cell membrane</keyword>
<accession>A0A075GSQ9</accession>
<keyword evidence="8 9" id="KW-0472">Membrane</keyword>
<evidence type="ECO:0000256" key="3">
    <source>
        <dbReference type="ARBA" id="ARBA00022448"/>
    </source>
</evidence>
<evidence type="ECO:0000259" key="10">
    <source>
        <dbReference type="PROSITE" id="PS50928"/>
    </source>
</evidence>
<feature type="transmembrane region" description="Helical" evidence="9">
    <location>
        <begin position="85"/>
        <end position="106"/>
    </location>
</feature>
<evidence type="ECO:0000256" key="5">
    <source>
        <dbReference type="ARBA" id="ARBA00022592"/>
    </source>
</evidence>
<dbReference type="PROSITE" id="PS50928">
    <property type="entry name" value="ABC_TM1"/>
    <property type="match status" value="1"/>
</dbReference>
<feature type="transmembrane region" description="Helical" evidence="9">
    <location>
        <begin position="126"/>
        <end position="145"/>
    </location>
</feature>
<dbReference type="GO" id="GO:0005315">
    <property type="term" value="F:phosphate transmembrane transporter activity"/>
    <property type="evidence" value="ECO:0007669"/>
    <property type="project" value="InterPro"/>
</dbReference>
<evidence type="ECO:0000256" key="8">
    <source>
        <dbReference type="ARBA" id="ARBA00023136"/>
    </source>
</evidence>
<evidence type="ECO:0000256" key="4">
    <source>
        <dbReference type="ARBA" id="ARBA00022475"/>
    </source>
</evidence>
<dbReference type="InterPro" id="IPR005672">
    <property type="entry name" value="Phosphate_PstA"/>
</dbReference>
<dbReference type="Gene3D" id="1.10.3720.10">
    <property type="entry name" value="MetI-like"/>
    <property type="match status" value="1"/>
</dbReference>
<dbReference type="EMBL" id="KF900757">
    <property type="protein sequence ID" value="AIF06010.1"/>
    <property type="molecule type" value="Genomic_DNA"/>
</dbReference>
<evidence type="ECO:0000256" key="7">
    <source>
        <dbReference type="ARBA" id="ARBA00022989"/>
    </source>
</evidence>
<feature type="transmembrane region" description="Helical" evidence="9">
    <location>
        <begin position="261"/>
        <end position="281"/>
    </location>
</feature>
<evidence type="ECO:0000256" key="1">
    <source>
        <dbReference type="ARBA" id="ARBA00004651"/>
    </source>
</evidence>
<evidence type="ECO:0000256" key="6">
    <source>
        <dbReference type="ARBA" id="ARBA00022692"/>
    </source>
</evidence>
<dbReference type="PANTHER" id="PTHR42922:SF1">
    <property type="entry name" value="PHOSPHATE TRANSPORT SYSTEM PERMEASE PROTEIN PSTA"/>
    <property type="match status" value="1"/>
</dbReference>
<dbReference type="InterPro" id="IPR035906">
    <property type="entry name" value="MetI-like_sf"/>
</dbReference>
<dbReference type="GO" id="GO:0035435">
    <property type="term" value="P:phosphate ion transmembrane transport"/>
    <property type="evidence" value="ECO:0007669"/>
    <property type="project" value="InterPro"/>
</dbReference>
<keyword evidence="3" id="KW-0813">Transport</keyword>
<keyword evidence="6 9" id="KW-0812">Transmembrane</keyword>
<dbReference type="GO" id="GO:0005886">
    <property type="term" value="C:plasma membrane"/>
    <property type="evidence" value="ECO:0007669"/>
    <property type="project" value="UniProtKB-SubCell"/>
</dbReference>
<feature type="transmembrane region" description="Helical" evidence="9">
    <location>
        <begin position="27"/>
        <end position="47"/>
    </location>
</feature>
<feature type="domain" description="ABC transmembrane type-1" evidence="10">
    <location>
        <begin position="81"/>
        <end position="287"/>
    </location>
</feature>
<dbReference type="AlphaFoldDB" id="A0A075GSQ9"/>
<keyword evidence="5" id="KW-0592">Phosphate transport</keyword>
<comment type="subcellular location">
    <subcellularLocation>
        <location evidence="1 9">Cell membrane</location>
        <topology evidence="1 9">Multi-pass membrane protein</topology>
    </subcellularLocation>
</comment>
<proteinExistence type="inferred from homology"/>
<dbReference type="CDD" id="cd06261">
    <property type="entry name" value="TM_PBP2"/>
    <property type="match status" value="1"/>
</dbReference>
<name>A0A075GSQ9_9ARCH</name>
<dbReference type="SUPFAM" id="SSF161098">
    <property type="entry name" value="MetI-like"/>
    <property type="match status" value="1"/>
</dbReference>
<keyword evidence="7 9" id="KW-1133">Transmembrane helix</keyword>
<protein>
    <recommendedName>
        <fullName evidence="9">Phosphate transport system permease protein PstA</fullName>
    </recommendedName>
</protein>
<evidence type="ECO:0000256" key="9">
    <source>
        <dbReference type="RuleBase" id="RU363043"/>
    </source>
</evidence>
<feature type="transmembrane region" description="Helical" evidence="9">
    <location>
        <begin position="150"/>
        <end position="166"/>
    </location>
</feature>
<gene>
    <name evidence="11" type="primary">pstA</name>
</gene>
<dbReference type="Pfam" id="PF00528">
    <property type="entry name" value="BPD_transp_1"/>
    <property type="match status" value="1"/>
</dbReference>
<dbReference type="InterPro" id="IPR051408">
    <property type="entry name" value="Phosphate_transprt_permease"/>
</dbReference>
<dbReference type="InterPro" id="IPR000515">
    <property type="entry name" value="MetI-like"/>
</dbReference>
<dbReference type="NCBIfam" id="TIGR00974">
    <property type="entry name" value="3a0107s02c"/>
    <property type="match status" value="1"/>
</dbReference>
<reference evidence="11" key="1">
    <citation type="journal article" date="2014" name="Genome Biol. Evol.">
        <title>Pangenome evidence for extensive interdomain horizontal transfer affecting lineage core and shell genes in uncultured planktonic thaumarchaeota and euryarchaeota.</title>
        <authorList>
            <person name="Deschamps P."/>
            <person name="Zivanovic Y."/>
            <person name="Moreira D."/>
            <person name="Rodriguez-Valera F."/>
            <person name="Lopez-Garcia P."/>
        </authorList>
    </citation>
    <scope>NUCLEOTIDE SEQUENCE</scope>
</reference>
<comment type="caution">
    <text evidence="9">Lacks conserved residue(s) required for the propagation of feature annotation.</text>
</comment>
<evidence type="ECO:0000256" key="2">
    <source>
        <dbReference type="ARBA" id="ARBA00007069"/>
    </source>
</evidence>
<comment type="similarity">
    <text evidence="2 9">Belongs to the binding-protein-dependent transport system permease family. CysTW subfamily.</text>
</comment>
<dbReference type="PANTHER" id="PTHR42922">
    <property type="entry name" value="PHOSPHATE TRANSPORT SYSTEM PERMEASE PROTEIN PSTA"/>
    <property type="match status" value="1"/>
</dbReference>
<evidence type="ECO:0000313" key="11">
    <source>
        <dbReference type="EMBL" id="AIF06010.1"/>
    </source>
</evidence>
<sequence length="308" mass="33170">MSDSERRLEFRNYFQDNLGKRMVTDKVIKIIVIACVAIAIIPLGSILADVVRMGVEIISFEFLTALPGAAGSGEGGIANSIQGTFIMIGMTSAIGIPIGVLSGIYVAEYANSRVGKMIRFFNDVMMQFPSIVFGIFAFLFIVLVLGKFNLWAGAVALSLIMFPIIARTTEEALKLIPDTYREAGHALGIPKAVVTVKILLSAAKGGIVTGVMLSVARIAGETAPLIMTILGSKGWFRGTETAMDALPLTIWRLSLLPYDEAVMFGWGAALVLITILLVLNMSVRYFVLYRKGGSGSLGMFMRITGGKK</sequence>